<keyword evidence="2" id="KW-0067">ATP-binding</keyword>
<gene>
    <name evidence="2" type="ORF">GJR99_16685</name>
</gene>
<organism evidence="2 3">
    <name type="scientific">Haloferax marinum</name>
    <dbReference type="NCBI Taxonomy" id="2666143"/>
    <lineage>
        <taxon>Archaea</taxon>
        <taxon>Methanobacteriati</taxon>
        <taxon>Methanobacteriota</taxon>
        <taxon>Stenosarchaea group</taxon>
        <taxon>Halobacteria</taxon>
        <taxon>Halobacteriales</taxon>
        <taxon>Haloferacaceae</taxon>
        <taxon>Haloferax</taxon>
    </lineage>
</organism>
<dbReference type="PANTHER" id="PTHR43875">
    <property type="entry name" value="MALTODEXTRIN IMPORT ATP-BINDING PROTEIN MSMX"/>
    <property type="match status" value="1"/>
</dbReference>
<reference evidence="2 3" key="1">
    <citation type="submission" date="2019-11" db="EMBL/GenBank/DDBJ databases">
        <title>Whole genome sequence of Haloferax sp. MBLA0078.</title>
        <authorList>
            <person name="Seo M.-J."/>
            <person name="Cho E.-S."/>
        </authorList>
    </citation>
    <scope>NUCLEOTIDE SEQUENCE [LARGE SCALE GENOMIC DNA]</scope>
    <source>
        <strain evidence="2 3">MBLA0078</strain>
    </source>
</reference>
<dbReference type="Gene3D" id="3.40.50.300">
    <property type="entry name" value="P-loop containing nucleotide triphosphate hydrolases"/>
    <property type="match status" value="1"/>
</dbReference>
<sequence length="72" mass="8212">MLDKEPGKLSGGQRQRVAIDRTIIRELRVFFFHEPSSNLDVTHLFDIDNGRSFRTPGVSDERSTIRTPPATE</sequence>
<dbReference type="GO" id="GO:0055052">
    <property type="term" value="C:ATP-binding cassette (ABC) transporter complex, substrate-binding subunit-containing"/>
    <property type="evidence" value="ECO:0007669"/>
    <property type="project" value="TreeGrafter"/>
</dbReference>
<protein>
    <submittedName>
        <fullName evidence="2">ATP-binding cassette domain-containing protein</fullName>
    </submittedName>
</protein>
<evidence type="ECO:0000313" key="3">
    <source>
        <dbReference type="Proteomes" id="UP000443423"/>
    </source>
</evidence>
<evidence type="ECO:0000313" key="2">
    <source>
        <dbReference type="EMBL" id="MRW98205.1"/>
    </source>
</evidence>
<dbReference type="EMBL" id="WKJQ01000003">
    <property type="protein sequence ID" value="MRW98205.1"/>
    <property type="molecule type" value="Genomic_DNA"/>
</dbReference>
<dbReference type="GO" id="GO:0015423">
    <property type="term" value="F:ABC-type maltose transporter activity"/>
    <property type="evidence" value="ECO:0007669"/>
    <property type="project" value="TreeGrafter"/>
</dbReference>
<evidence type="ECO:0000256" key="1">
    <source>
        <dbReference type="SAM" id="MobiDB-lite"/>
    </source>
</evidence>
<accession>A0A6A8GBS4</accession>
<dbReference type="GO" id="GO:0016887">
    <property type="term" value="F:ATP hydrolysis activity"/>
    <property type="evidence" value="ECO:0007669"/>
    <property type="project" value="InterPro"/>
</dbReference>
<dbReference type="PANTHER" id="PTHR43875:SF3">
    <property type="entry name" value="MALTOSE_MALTODEXTRIN IMPORT ATP-BINDING PROTEIN MALK"/>
    <property type="match status" value="1"/>
</dbReference>
<proteinExistence type="predicted"/>
<comment type="caution">
    <text evidence="2">The sequence shown here is derived from an EMBL/GenBank/DDBJ whole genome shotgun (WGS) entry which is preliminary data.</text>
</comment>
<dbReference type="Proteomes" id="UP000443423">
    <property type="component" value="Unassembled WGS sequence"/>
</dbReference>
<dbReference type="GO" id="GO:1990060">
    <property type="term" value="C:maltose transport complex"/>
    <property type="evidence" value="ECO:0007669"/>
    <property type="project" value="TreeGrafter"/>
</dbReference>
<feature type="region of interest" description="Disordered" evidence="1">
    <location>
        <begin position="51"/>
        <end position="72"/>
    </location>
</feature>
<keyword evidence="3" id="KW-1185">Reference proteome</keyword>
<dbReference type="SUPFAM" id="SSF52540">
    <property type="entry name" value="P-loop containing nucleoside triphosphate hydrolases"/>
    <property type="match status" value="1"/>
</dbReference>
<dbReference type="InterPro" id="IPR027417">
    <property type="entry name" value="P-loop_NTPase"/>
</dbReference>
<name>A0A6A8GBS4_9EURY</name>
<dbReference type="InterPro" id="IPR047641">
    <property type="entry name" value="ABC_transpr_MalK/UgpC-like"/>
</dbReference>
<dbReference type="AlphaFoldDB" id="A0A6A8GBS4"/>
<keyword evidence="2" id="KW-0547">Nucleotide-binding</keyword>
<dbReference type="GO" id="GO:0005524">
    <property type="term" value="F:ATP binding"/>
    <property type="evidence" value="ECO:0007669"/>
    <property type="project" value="UniProtKB-KW"/>
</dbReference>